<keyword evidence="2" id="KW-1185">Reference proteome</keyword>
<proteinExistence type="predicted"/>
<dbReference type="RefSeq" id="WP_058945003.1">
    <property type="nucleotide sequence ID" value="NZ_LNSV01000117.1"/>
</dbReference>
<sequence>MRGTTGTPAARKWWARSAGTAGPAVVCALAVTGAALPQGGGVRVEAAVAAASERAAHVAYTYACPTGAGPVRLAVRLEDRTSGTASAVTRVPESQVCDGARHARTDTVTADGPGAFRAGDSVIVRVEMTSVPQPGDGAPTGADAASDGMTVSTARALILG</sequence>
<reference evidence="1 2" key="1">
    <citation type="submission" date="2015-11" db="EMBL/GenBank/DDBJ databases">
        <title>Genome-wide analysis reveals the secondary metabolome in Streptomyces kanasensis ZX01.</title>
        <authorList>
            <person name="Zhang G."/>
            <person name="Han L."/>
            <person name="Feng J."/>
            <person name="Zhang X."/>
        </authorList>
    </citation>
    <scope>NUCLEOTIDE SEQUENCE [LARGE SCALE GENOMIC DNA]</scope>
    <source>
        <strain evidence="1 2">ZX01</strain>
    </source>
</reference>
<name>A0A100Y149_9ACTN</name>
<evidence type="ECO:0000313" key="1">
    <source>
        <dbReference type="EMBL" id="KUH35713.1"/>
    </source>
</evidence>
<dbReference type="EMBL" id="LNSV01000117">
    <property type="protein sequence ID" value="KUH35713.1"/>
    <property type="molecule type" value="Genomic_DNA"/>
</dbReference>
<comment type="caution">
    <text evidence="1">The sequence shown here is derived from an EMBL/GenBank/DDBJ whole genome shotgun (WGS) entry which is preliminary data.</text>
</comment>
<dbReference type="AlphaFoldDB" id="A0A100Y149"/>
<protein>
    <submittedName>
        <fullName evidence="1">Uncharacterized protein</fullName>
    </submittedName>
</protein>
<organism evidence="1 2">
    <name type="scientific">Streptomyces kanasensis</name>
    <dbReference type="NCBI Taxonomy" id="936756"/>
    <lineage>
        <taxon>Bacteria</taxon>
        <taxon>Bacillati</taxon>
        <taxon>Actinomycetota</taxon>
        <taxon>Actinomycetes</taxon>
        <taxon>Kitasatosporales</taxon>
        <taxon>Streptomycetaceae</taxon>
        <taxon>Streptomyces</taxon>
    </lineage>
</organism>
<accession>A0A100Y149</accession>
<dbReference type="OrthoDB" id="3873198at2"/>
<dbReference type="Proteomes" id="UP000054011">
    <property type="component" value="Unassembled WGS sequence"/>
</dbReference>
<evidence type="ECO:0000313" key="2">
    <source>
        <dbReference type="Proteomes" id="UP000054011"/>
    </source>
</evidence>
<gene>
    <name evidence="1" type="ORF">ATE80_27650</name>
</gene>